<feature type="domain" description="EfeO-type cupredoxin-like" evidence="2">
    <location>
        <begin position="11"/>
        <end position="113"/>
    </location>
</feature>
<gene>
    <name evidence="3" type="ORF">GCM10011611_05440</name>
</gene>
<comment type="caution">
    <text evidence="3">The sequence shown here is derived from an EMBL/GenBank/DDBJ whole genome shotgun (WGS) entry which is preliminary data.</text>
</comment>
<reference evidence="3" key="2">
    <citation type="submission" date="2020-09" db="EMBL/GenBank/DDBJ databases">
        <authorList>
            <person name="Sun Q."/>
            <person name="Zhou Y."/>
        </authorList>
    </citation>
    <scope>NUCLEOTIDE SEQUENCE</scope>
    <source>
        <strain evidence="3">CGMCC 1.15725</strain>
    </source>
</reference>
<evidence type="ECO:0000313" key="3">
    <source>
        <dbReference type="EMBL" id="GGF02848.1"/>
    </source>
</evidence>
<dbReference type="InterPro" id="IPR028096">
    <property type="entry name" value="EfeO_Cupredoxin"/>
</dbReference>
<keyword evidence="4" id="KW-1185">Reference proteome</keyword>
<dbReference type="AlphaFoldDB" id="A0A8J2YQ85"/>
<reference evidence="3" key="1">
    <citation type="journal article" date="2014" name="Int. J. Syst. Evol. Microbiol.">
        <title>Complete genome sequence of Corynebacterium casei LMG S-19264T (=DSM 44701T), isolated from a smear-ripened cheese.</title>
        <authorList>
            <consortium name="US DOE Joint Genome Institute (JGI-PGF)"/>
            <person name="Walter F."/>
            <person name="Albersmeier A."/>
            <person name="Kalinowski J."/>
            <person name="Ruckert C."/>
        </authorList>
    </citation>
    <scope>NUCLEOTIDE SEQUENCE</scope>
    <source>
        <strain evidence="3">CGMCC 1.15725</strain>
    </source>
</reference>
<protein>
    <recommendedName>
        <fullName evidence="2">EfeO-type cupredoxin-like domain-containing protein</fullName>
    </recommendedName>
</protein>
<accession>A0A8J2YQ85</accession>
<dbReference type="EMBL" id="BMJQ01000001">
    <property type="protein sequence ID" value="GGF02848.1"/>
    <property type="molecule type" value="Genomic_DNA"/>
</dbReference>
<proteinExistence type="predicted"/>
<evidence type="ECO:0000313" key="4">
    <source>
        <dbReference type="Proteomes" id="UP000646365"/>
    </source>
</evidence>
<dbReference type="Proteomes" id="UP000646365">
    <property type="component" value="Unassembled WGS sequence"/>
</dbReference>
<feature type="chain" id="PRO_5035315945" description="EfeO-type cupredoxin-like domain-containing protein" evidence="1">
    <location>
        <begin position="28"/>
        <end position="114"/>
    </location>
</feature>
<dbReference type="Gene3D" id="2.60.40.420">
    <property type="entry name" value="Cupredoxins - blue copper proteins"/>
    <property type="match status" value="1"/>
</dbReference>
<organism evidence="3 4">
    <name type="scientific">Aliidongia dinghuensis</name>
    <dbReference type="NCBI Taxonomy" id="1867774"/>
    <lineage>
        <taxon>Bacteria</taxon>
        <taxon>Pseudomonadati</taxon>
        <taxon>Pseudomonadota</taxon>
        <taxon>Alphaproteobacteria</taxon>
        <taxon>Rhodospirillales</taxon>
        <taxon>Dongiaceae</taxon>
        <taxon>Aliidongia</taxon>
    </lineage>
</organism>
<name>A0A8J2YQ85_9PROT</name>
<feature type="signal peptide" evidence="1">
    <location>
        <begin position="1"/>
        <end position="27"/>
    </location>
</feature>
<dbReference type="Pfam" id="PF13473">
    <property type="entry name" value="Cupredoxin_1"/>
    <property type="match status" value="1"/>
</dbReference>
<evidence type="ECO:0000259" key="2">
    <source>
        <dbReference type="Pfam" id="PF13473"/>
    </source>
</evidence>
<dbReference type="InterPro" id="IPR008972">
    <property type="entry name" value="Cupredoxin"/>
</dbReference>
<keyword evidence="1" id="KW-0732">Signal</keyword>
<dbReference type="RefSeq" id="WP_189042177.1">
    <property type="nucleotide sequence ID" value="NZ_BMJQ01000001.1"/>
</dbReference>
<evidence type="ECO:0000256" key="1">
    <source>
        <dbReference type="SAM" id="SignalP"/>
    </source>
</evidence>
<sequence>MNKTLGAALALAALAPAALTMAGPAVADDAVHLSIKDHKYVPDRLEVPAGVKFKLLVKNEDPTPEEFESFELKREKVVAPGQEIQVFLGPLDPGEYKFFGDFHQDTAKGVMVAK</sequence>
<dbReference type="SUPFAM" id="SSF49503">
    <property type="entry name" value="Cupredoxins"/>
    <property type="match status" value="1"/>
</dbReference>